<sequence>MSQISMANSYYFKAWKKVVRIRTHPPVHPQSQ</sequence>
<evidence type="ECO:0000313" key="1">
    <source>
        <dbReference type="EMBL" id="MBX59539.1"/>
    </source>
</evidence>
<protein>
    <submittedName>
        <fullName evidence="1">Uncharacterized protein</fullName>
    </submittedName>
</protein>
<name>A0A2P2PY14_RHIMU</name>
<accession>A0A2P2PY14</accession>
<organism evidence="1">
    <name type="scientific">Rhizophora mucronata</name>
    <name type="common">Asiatic mangrove</name>
    <dbReference type="NCBI Taxonomy" id="61149"/>
    <lineage>
        <taxon>Eukaryota</taxon>
        <taxon>Viridiplantae</taxon>
        <taxon>Streptophyta</taxon>
        <taxon>Embryophyta</taxon>
        <taxon>Tracheophyta</taxon>
        <taxon>Spermatophyta</taxon>
        <taxon>Magnoliopsida</taxon>
        <taxon>eudicotyledons</taxon>
        <taxon>Gunneridae</taxon>
        <taxon>Pentapetalae</taxon>
        <taxon>rosids</taxon>
        <taxon>fabids</taxon>
        <taxon>Malpighiales</taxon>
        <taxon>Rhizophoraceae</taxon>
        <taxon>Rhizophora</taxon>
    </lineage>
</organism>
<dbReference type="AlphaFoldDB" id="A0A2P2PY14"/>
<reference evidence="1" key="1">
    <citation type="submission" date="2018-02" db="EMBL/GenBank/DDBJ databases">
        <title>Rhizophora mucronata_Transcriptome.</title>
        <authorList>
            <person name="Meera S.P."/>
            <person name="Sreeshan A."/>
            <person name="Augustine A."/>
        </authorList>
    </citation>
    <scope>NUCLEOTIDE SEQUENCE</scope>
    <source>
        <tissue evidence="1">Leaf</tissue>
    </source>
</reference>
<dbReference type="EMBL" id="GGEC01079055">
    <property type="protein sequence ID" value="MBX59539.1"/>
    <property type="molecule type" value="Transcribed_RNA"/>
</dbReference>
<proteinExistence type="predicted"/>